<dbReference type="PANTHER" id="PTHR13117">
    <property type="entry name" value="ENDOPLASMIC RETICULUM MULTISPAN TRANSMEMBRANE PROTEIN-RELATED"/>
    <property type="match status" value="1"/>
</dbReference>
<comment type="similarity">
    <text evidence="3 10">Belongs to the RFT1 family.</text>
</comment>
<feature type="transmembrane region" description="Helical" evidence="10">
    <location>
        <begin position="439"/>
        <end position="461"/>
    </location>
</feature>
<comment type="subcellular location">
    <subcellularLocation>
        <location evidence="1 10">Endoplasmic reticulum membrane</location>
        <topology evidence="1 10">Multi-pass membrane protein</topology>
    </subcellularLocation>
</comment>
<keyword evidence="7 10" id="KW-0472">Membrane</keyword>
<feature type="transmembrane region" description="Helical" evidence="10">
    <location>
        <begin position="158"/>
        <end position="180"/>
    </location>
</feature>
<sequence>MVEVENSRPAAQQPQVSAARGTSYLILIQVVSRVLTFASNQLVLRRLSPDVFGVATQLELYYITVLFFSRECLRAAIQREPLARIPVDDAKENRSHSKNDKQEGEREREHAQDVSRSSQTVVNMSYLAIALGIILSGVLGICYRSWATTETASVPFFYQSVQLVGLSCIVELGTEPFFAVVQQRVLYKERAAVEMTAAFIRSLVTCGFTIWTSWKGWYTGVLPFGLGYLAFASALLAGYSWQMLTRDKTRAFSFWLTPIQSPSGAQYLLERFSRRLVWLGANMYLQSIVKHFLTQGDSMILAAFSTLEDQAIYGLASNYGGLVARMLFQPIEESCRNIWTGQLNVTDKENRTHKTYVEAAKSQLVNVLRTYSIFAILALSIGPSTIPIFLRFLIGSHWMSPKVQELLSTYCCYIPFLAFNGVTEAFVSASASASDMRKHAVWMSVFSACFCLVSFLLLNVADSGAVGLVWANVINMSIRTIWSFFYIRKYLRQNNSELEISEFSPQLQTFGVLVLAASRRVVEPSPSYDDLFYNIFVLGFGAVCGVLTLFSERSFILAQYKSYFRG</sequence>
<dbReference type="EMBL" id="CVMT01000001">
    <property type="protein sequence ID" value="CRG84666.1"/>
    <property type="molecule type" value="Genomic_DNA"/>
</dbReference>
<dbReference type="GO" id="GO:0034203">
    <property type="term" value="P:glycolipid translocation"/>
    <property type="evidence" value="ECO:0007669"/>
    <property type="project" value="TreeGrafter"/>
</dbReference>
<dbReference type="Pfam" id="PF04506">
    <property type="entry name" value="Rft-1"/>
    <property type="match status" value="1"/>
</dbReference>
<feature type="transmembrane region" description="Helical" evidence="10">
    <location>
        <begin position="467"/>
        <end position="488"/>
    </location>
</feature>
<comment type="function">
    <text evidence="9 10">Intramembrane glycolipid transporter that operates in the biosynthetic pathway of dolichol-linked oligosaccharides, the glycan precursors employed in protein asparagine (N)-glycosylation. The sequential addition of sugars to dolichol pyrophosphate produces dolichol-linked oligosaccharides containing fourteen sugars, including two GlcNAcs, nine mannoses and three glucoses. Once assembled, the oligosaccharide is transferred from the lipid to nascent proteins by oligosaccharyltransferases. The assembly of dolichol-linked oligosaccharides begins on the cytosolic side of the endoplasmic reticulum membrane and finishes in its lumen. RFT1 could mediate the translocation of the cytosolically oriented intermediate DolPP-GlcNAc2Man5, produced by ALG11, into the ER lumen where dolichol-linked oligosaccharides assembly continues. However, the intramembrane lipid transporter activity could not be confirmed in vitro.</text>
</comment>
<gene>
    <name evidence="12" type="ORF">PISL3812_01921</name>
</gene>
<evidence type="ECO:0000256" key="11">
    <source>
        <dbReference type="SAM" id="MobiDB-lite"/>
    </source>
</evidence>
<evidence type="ECO:0000256" key="4">
    <source>
        <dbReference type="ARBA" id="ARBA00022692"/>
    </source>
</evidence>
<evidence type="ECO:0000256" key="10">
    <source>
        <dbReference type="RuleBase" id="RU365067"/>
    </source>
</evidence>
<dbReference type="GO" id="GO:0006488">
    <property type="term" value="P:dolichol-linked oligosaccharide biosynthetic process"/>
    <property type="evidence" value="ECO:0007669"/>
    <property type="project" value="InterPro"/>
</dbReference>
<feature type="region of interest" description="Disordered" evidence="11">
    <location>
        <begin position="88"/>
        <end position="116"/>
    </location>
</feature>
<dbReference type="GO" id="GO:0005789">
    <property type="term" value="C:endoplasmic reticulum membrane"/>
    <property type="evidence" value="ECO:0007669"/>
    <property type="project" value="UniProtKB-SubCell"/>
</dbReference>
<evidence type="ECO:0000313" key="13">
    <source>
        <dbReference type="Proteomes" id="UP000054383"/>
    </source>
</evidence>
<feature type="transmembrane region" description="Helical" evidence="10">
    <location>
        <begin position="371"/>
        <end position="394"/>
    </location>
</feature>
<accession>A0A0U1LQP2</accession>
<dbReference type="OMA" id="WPGKLFG"/>
<proteinExistence type="inferred from homology"/>
<evidence type="ECO:0000256" key="5">
    <source>
        <dbReference type="ARBA" id="ARBA00022824"/>
    </source>
</evidence>
<comment type="pathway">
    <text evidence="2">Protein modification; protein glycosylation.</text>
</comment>
<evidence type="ECO:0000313" key="12">
    <source>
        <dbReference type="EMBL" id="CRG84666.1"/>
    </source>
</evidence>
<organism evidence="12 13">
    <name type="scientific">Talaromyces islandicus</name>
    <name type="common">Penicillium islandicum</name>
    <dbReference type="NCBI Taxonomy" id="28573"/>
    <lineage>
        <taxon>Eukaryota</taxon>
        <taxon>Fungi</taxon>
        <taxon>Dikarya</taxon>
        <taxon>Ascomycota</taxon>
        <taxon>Pezizomycotina</taxon>
        <taxon>Eurotiomycetes</taxon>
        <taxon>Eurotiomycetidae</taxon>
        <taxon>Eurotiales</taxon>
        <taxon>Trichocomaceae</taxon>
        <taxon>Talaromyces</taxon>
        <taxon>Talaromyces sect. Islandici</taxon>
    </lineage>
</organism>
<feature type="transmembrane region" description="Helical" evidence="10">
    <location>
        <begin position="217"/>
        <end position="241"/>
    </location>
</feature>
<dbReference type="Proteomes" id="UP000054383">
    <property type="component" value="Unassembled WGS sequence"/>
</dbReference>
<keyword evidence="5 10" id="KW-0256">Endoplasmic reticulum</keyword>
<feature type="transmembrane region" description="Helical" evidence="10">
    <location>
        <begin position="126"/>
        <end position="146"/>
    </location>
</feature>
<evidence type="ECO:0000256" key="7">
    <source>
        <dbReference type="ARBA" id="ARBA00023136"/>
    </source>
</evidence>
<name>A0A0U1LQP2_TALIS</name>
<reference evidence="12 13" key="1">
    <citation type="submission" date="2015-04" db="EMBL/GenBank/DDBJ databases">
        <authorList>
            <person name="Syromyatnikov M.Y."/>
            <person name="Popov V.N."/>
        </authorList>
    </citation>
    <scope>NUCLEOTIDE SEQUENCE [LARGE SCALE GENOMIC DNA]</scope>
    <source>
        <strain evidence="12">WF-38-12</strain>
    </source>
</reference>
<feature type="transmembrane region" description="Helical" evidence="10">
    <location>
        <begin position="406"/>
        <end position="427"/>
    </location>
</feature>
<evidence type="ECO:0000256" key="6">
    <source>
        <dbReference type="ARBA" id="ARBA00022989"/>
    </source>
</evidence>
<evidence type="ECO:0000256" key="1">
    <source>
        <dbReference type="ARBA" id="ARBA00004477"/>
    </source>
</evidence>
<keyword evidence="13" id="KW-1185">Reference proteome</keyword>
<feature type="transmembrane region" description="Helical" evidence="10">
    <location>
        <begin position="531"/>
        <end position="551"/>
    </location>
</feature>
<dbReference type="AlphaFoldDB" id="A0A0U1LQP2"/>
<keyword evidence="4 10" id="KW-0812">Transmembrane</keyword>
<evidence type="ECO:0000256" key="9">
    <source>
        <dbReference type="ARBA" id="ARBA00045912"/>
    </source>
</evidence>
<evidence type="ECO:0000256" key="3">
    <source>
        <dbReference type="ARBA" id="ARBA00010288"/>
    </source>
</evidence>
<keyword evidence="10" id="KW-0813">Transport</keyword>
<dbReference type="InterPro" id="IPR007594">
    <property type="entry name" value="RFT1"/>
</dbReference>
<protein>
    <recommendedName>
        <fullName evidence="8 10">Man(5)GlcNAc(2)-PP-dolichol translocation protein RFT1</fullName>
    </recommendedName>
</protein>
<feature type="compositionally biased region" description="Basic and acidic residues" evidence="11">
    <location>
        <begin position="88"/>
        <end position="113"/>
    </location>
</feature>
<feature type="transmembrane region" description="Helical" evidence="10">
    <location>
        <begin position="192"/>
        <end position="211"/>
    </location>
</feature>
<dbReference type="STRING" id="28573.A0A0U1LQP2"/>
<keyword evidence="6 10" id="KW-1133">Transmembrane helix</keyword>
<comment type="caution">
    <text evidence="10">Lacks conserved residue(s) required for the propagation of feature annotation.</text>
</comment>
<evidence type="ECO:0000256" key="2">
    <source>
        <dbReference type="ARBA" id="ARBA00004922"/>
    </source>
</evidence>
<evidence type="ECO:0000256" key="8">
    <source>
        <dbReference type="ARBA" id="ARBA00044793"/>
    </source>
</evidence>
<dbReference type="OrthoDB" id="9979195at2759"/>
<dbReference type="PANTHER" id="PTHR13117:SF5">
    <property type="entry name" value="PROTEIN RFT1 HOMOLOG"/>
    <property type="match status" value="1"/>
</dbReference>